<dbReference type="PROSITE" id="PS00366">
    <property type="entry name" value="URICASE"/>
    <property type="match status" value="1"/>
</dbReference>
<evidence type="ECO:0000256" key="1">
    <source>
        <dbReference type="ARBA" id="ARBA00001933"/>
    </source>
</evidence>
<evidence type="ECO:0000256" key="2">
    <source>
        <dbReference type="ARBA" id="ARBA00004831"/>
    </source>
</evidence>
<evidence type="ECO:0000256" key="8">
    <source>
        <dbReference type="ARBA" id="ARBA00031317"/>
    </source>
</evidence>
<proteinExistence type="inferred from homology"/>
<evidence type="ECO:0000256" key="5">
    <source>
        <dbReference type="ARBA" id="ARBA00022631"/>
    </source>
</evidence>
<evidence type="ECO:0000256" key="3">
    <source>
        <dbReference type="ARBA" id="ARBA00009760"/>
    </source>
</evidence>
<dbReference type="EC" id="1.7.3.3" evidence="4"/>
<name>A0ABX8IC51_9ASCO</name>
<evidence type="ECO:0000256" key="6">
    <source>
        <dbReference type="ARBA" id="ARBA00022898"/>
    </source>
</evidence>
<dbReference type="SUPFAM" id="SSF55620">
    <property type="entry name" value="Tetrahydrobiopterin biosynthesis enzymes-like"/>
    <property type="match status" value="2"/>
</dbReference>
<dbReference type="Gene3D" id="3.90.1150.10">
    <property type="entry name" value="Aspartate Aminotransferase, domain 1"/>
    <property type="match status" value="1"/>
</dbReference>
<evidence type="ECO:0000256" key="4">
    <source>
        <dbReference type="ARBA" id="ARBA00012598"/>
    </source>
</evidence>
<dbReference type="PANTHER" id="PTHR42874">
    <property type="entry name" value="URICASE"/>
    <property type="match status" value="1"/>
</dbReference>
<comment type="pathway">
    <text evidence="2">Purine metabolism; urate degradation; (S)-allantoin from urate: step 1/3.</text>
</comment>
<gene>
    <name evidence="9" type="ORF">CA3LBN_003286</name>
</gene>
<comment type="cofactor">
    <cofactor evidence="1">
        <name>pyridoxal 5'-phosphate</name>
        <dbReference type="ChEBI" id="CHEBI:597326"/>
    </cofactor>
</comment>
<dbReference type="InterPro" id="IPR015424">
    <property type="entry name" value="PyrdxlP-dep_Trfase"/>
</dbReference>
<dbReference type="InterPro" id="IPR000277">
    <property type="entry name" value="Cys/Met-Metab_PyrdxlP-dep_enz"/>
</dbReference>
<dbReference type="PRINTS" id="PR00093">
    <property type="entry name" value="URICASE"/>
</dbReference>
<evidence type="ECO:0000313" key="10">
    <source>
        <dbReference type="Proteomes" id="UP000825434"/>
    </source>
</evidence>
<keyword evidence="6" id="KW-0663">Pyridoxal phosphate</keyword>
<accession>A0ABX8IC51</accession>
<dbReference type="Gene3D" id="3.40.640.10">
    <property type="entry name" value="Type I PLP-dependent aspartate aminotransferase-like (Major domain)"/>
    <property type="match status" value="1"/>
</dbReference>
<evidence type="ECO:0000256" key="7">
    <source>
        <dbReference type="ARBA" id="ARBA00023002"/>
    </source>
</evidence>
<organism evidence="9 10">
    <name type="scientific">Candidozyma haemuli</name>
    <dbReference type="NCBI Taxonomy" id="45357"/>
    <lineage>
        <taxon>Eukaryota</taxon>
        <taxon>Fungi</taxon>
        <taxon>Dikarya</taxon>
        <taxon>Ascomycota</taxon>
        <taxon>Saccharomycotina</taxon>
        <taxon>Pichiomycetes</taxon>
        <taxon>Metschnikowiaceae</taxon>
        <taxon>Candidozyma</taxon>
    </lineage>
</organism>
<dbReference type="Gene3D" id="3.10.270.10">
    <property type="entry name" value="Urate Oxidase"/>
    <property type="match status" value="1"/>
</dbReference>
<dbReference type="Proteomes" id="UP000825434">
    <property type="component" value="Chromosome 4"/>
</dbReference>
<keyword evidence="10" id="KW-1185">Reference proteome</keyword>
<dbReference type="InterPro" id="IPR002042">
    <property type="entry name" value="Uricase"/>
</dbReference>
<dbReference type="Pfam" id="PF01014">
    <property type="entry name" value="Uricase"/>
    <property type="match status" value="2"/>
</dbReference>
<dbReference type="Pfam" id="PF01053">
    <property type="entry name" value="Cys_Met_Meta_PP"/>
    <property type="match status" value="1"/>
</dbReference>
<protein>
    <recommendedName>
        <fullName evidence="4">factor independent urate hydroxylase</fullName>
        <ecNumber evidence="4">1.7.3.3</ecNumber>
    </recommendedName>
    <alternativeName>
        <fullName evidence="8">Urate oxidase</fullName>
    </alternativeName>
</protein>
<sequence length="825" mass="92260">MSLIDSSYGKTNVKFLKVKRDKKNPQIQEVLQANCQVLLRGNFDISYTEADNAPIVPTDTVKNTILIEAKNTEVWPIERFAAHLAKHFTTKYNHVSGVEVTIVQDLWKKYEVNGKLHDHSFRHEGFETRRTFLTYDKPSQKTTIISGIKDLKVLKSTGSMFYGYHDCDYTTLKPTEDRMLSTDVDASWKFESQLGSLDDTMQKARDGMFDNVYNAARKITLDRFALENSPSVQATMYNMSQEILDAAPAVDSVSYSLPNNHFILFNLEWKGISNDDLFYPSPDPSGLIKSTVGRKPRYRHITENVIKPMNDTNELTSSSNSSIRAFTEWYKLRNYTFVAKEGTQCTAQKPENTIKPKSSIVEAQQKPQSFAPFTVVEAHRRGPYLLAVSLSCTKAHEIAQSGIFDVLLMNPDSRIDARQHDTVLLSEQGKFATKIAGVDIPVYASTIQIDMPRLSTTGIHGADHLHTVSDVTPPINISTTFKYTNDPDKLEKAPPGPFPYEVGKPVYSREGHPSGELVESTIGKITNSYAVAYNSGLSAVYAAYTHLNPKVLCIGQGYHGVHGIADIWKRNHGLKQFSLKDEDLDKLGKGDVIHLETPVNPDSQCFDIQYFADKAHAKGAYLVVDSTFAPPPLQDAFEFGADIVMHSATKYFGGHSDLLAGVLLTKSEKVWRDLIDDRIYLGTNIANLESSLLLRSLKTLELRVLKQSASATKLAKFLDESKDKYPAISKVHHSSLQKDEFVARQLKGGHSPTFAFELQTEDQARKFPSKLKYFYHATSLGGVESLIEWRAMSDNTVSPSLLRVSVGLEDVDDLIEDITEALKAI</sequence>
<dbReference type="InterPro" id="IPR015421">
    <property type="entry name" value="PyrdxlP-dep_Trfase_major"/>
</dbReference>
<comment type="similarity">
    <text evidence="3">Belongs to the uricase family.</text>
</comment>
<keyword evidence="7" id="KW-0560">Oxidoreductase</keyword>
<dbReference type="PROSITE" id="PS00868">
    <property type="entry name" value="CYS_MET_METAB_PP"/>
    <property type="match status" value="1"/>
</dbReference>
<reference evidence="9 10" key="1">
    <citation type="submission" date="2021-06" db="EMBL/GenBank/DDBJ databases">
        <title>Candida outbreak in Lebanon.</title>
        <authorList>
            <person name="Finianos M."/>
        </authorList>
    </citation>
    <scope>NUCLEOTIDE SEQUENCE [LARGE SCALE GENOMIC DNA]</scope>
    <source>
        <strain evidence="9">CA3LBN</strain>
    </source>
</reference>
<dbReference type="SUPFAM" id="SSF53383">
    <property type="entry name" value="PLP-dependent transferases"/>
    <property type="match status" value="1"/>
</dbReference>
<dbReference type="InterPro" id="IPR015422">
    <property type="entry name" value="PyrdxlP-dep_Trfase_small"/>
</dbReference>
<dbReference type="PANTHER" id="PTHR42874:SF1">
    <property type="entry name" value="URICASE"/>
    <property type="match status" value="1"/>
</dbReference>
<keyword evidence="5" id="KW-0659">Purine metabolism</keyword>
<dbReference type="EMBL" id="CP076664">
    <property type="protein sequence ID" value="QWU88963.1"/>
    <property type="molecule type" value="Genomic_DNA"/>
</dbReference>
<dbReference type="InterPro" id="IPR019842">
    <property type="entry name" value="Uricase_CS"/>
</dbReference>
<dbReference type="InterPro" id="IPR054542">
    <property type="entry name" value="Cys_met_metab_PP"/>
</dbReference>
<evidence type="ECO:0000313" key="9">
    <source>
        <dbReference type="EMBL" id="QWU88963.1"/>
    </source>
</evidence>
<dbReference type="NCBIfam" id="TIGR03383">
    <property type="entry name" value="urate_oxi"/>
    <property type="match status" value="1"/>
</dbReference>